<organism evidence="1 2">
    <name type="scientific">Aspergillus campestris (strain IBT 28561)</name>
    <dbReference type="NCBI Taxonomy" id="1392248"/>
    <lineage>
        <taxon>Eukaryota</taxon>
        <taxon>Fungi</taxon>
        <taxon>Dikarya</taxon>
        <taxon>Ascomycota</taxon>
        <taxon>Pezizomycotina</taxon>
        <taxon>Eurotiomycetes</taxon>
        <taxon>Eurotiomycetidae</taxon>
        <taxon>Eurotiales</taxon>
        <taxon>Aspergillaceae</taxon>
        <taxon>Aspergillus</taxon>
        <taxon>Aspergillus subgen. Circumdati</taxon>
    </lineage>
</organism>
<dbReference type="AlphaFoldDB" id="A0A2I1DG78"/>
<dbReference type="EMBL" id="MSFM01000001">
    <property type="protein sequence ID" value="PKY08877.1"/>
    <property type="molecule type" value="Genomic_DNA"/>
</dbReference>
<reference evidence="1" key="1">
    <citation type="submission" date="2016-12" db="EMBL/GenBank/DDBJ databases">
        <title>The genomes of Aspergillus section Nigri reveals drivers in fungal speciation.</title>
        <authorList>
            <consortium name="DOE Joint Genome Institute"/>
            <person name="Vesth T.C."/>
            <person name="Nybo J."/>
            <person name="Theobald S."/>
            <person name="Brandl J."/>
            <person name="Frisvad J.C."/>
            <person name="Nielsen K.F."/>
            <person name="Lyhne E.K."/>
            <person name="Kogle M.E."/>
            <person name="Kuo A."/>
            <person name="Riley R."/>
            <person name="Clum A."/>
            <person name="Nolan M."/>
            <person name="Lipzen A."/>
            <person name="Salamov A."/>
            <person name="Henrissat B."/>
            <person name="Wiebenga A."/>
            <person name="De vries R.P."/>
            <person name="Grigoriev I.V."/>
            <person name="Mortensen U.H."/>
            <person name="Andersen M.R."/>
            <person name="Baker S.E."/>
        </authorList>
    </citation>
    <scope>NUCLEOTIDE SEQUENCE</scope>
    <source>
        <strain evidence="1">IBT 28561</strain>
    </source>
</reference>
<dbReference type="GeneID" id="36542040"/>
<proteinExistence type="predicted"/>
<evidence type="ECO:0000313" key="1">
    <source>
        <dbReference type="EMBL" id="PKY08877.1"/>
    </source>
</evidence>
<dbReference type="VEuPathDB" id="FungiDB:P168DRAFT_25644"/>
<dbReference type="RefSeq" id="XP_024697471.1">
    <property type="nucleotide sequence ID" value="XM_024834516.1"/>
</dbReference>
<dbReference type="Proteomes" id="UP000234254">
    <property type="component" value="Unassembled WGS sequence"/>
</dbReference>
<accession>A0A2I1DG78</accession>
<protein>
    <submittedName>
        <fullName evidence="1">Uncharacterized protein</fullName>
    </submittedName>
</protein>
<keyword evidence="2" id="KW-1185">Reference proteome</keyword>
<sequence length="110" mass="11927">MESNSREAVRPTSVCYFPPGFRRPGASLISASQPPGFPSDLFVVFFRRDSASLHKLGCGACSPVSVKGQSQEHTQGQMAAATTPPHELRSIIRLWNHPAVFGHNNAILNP</sequence>
<evidence type="ECO:0000313" key="2">
    <source>
        <dbReference type="Proteomes" id="UP000234254"/>
    </source>
</evidence>
<comment type="caution">
    <text evidence="1">The sequence shown here is derived from an EMBL/GenBank/DDBJ whole genome shotgun (WGS) entry which is preliminary data.</text>
</comment>
<gene>
    <name evidence="1" type="ORF">P168DRAFT_25644</name>
</gene>
<name>A0A2I1DG78_ASPC2</name>